<sequence length="152" mass="14867">MSAAGPVAPLGAALAVGWAGGGVAADVAGREVLGAGGAGALAGAFAMASVRQLDRYGRGMIISGIAFCALLTAFALCPFFVPGVVLLVLVGIASTVFTTLIATVIQLRVPGELRGRVMSLYAITLIGLPSLGALGVAAVAHGLAAPSEGRPI</sequence>
<keyword evidence="2" id="KW-0813">Transport</keyword>
<feature type="transmembrane region" description="Helical" evidence="7">
    <location>
        <begin position="119"/>
        <end position="144"/>
    </location>
</feature>
<evidence type="ECO:0000256" key="7">
    <source>
        <dbReference type="SAM" id="Phobius"/>
    </source>
</evidence>
<protein>
    <recommendedName>
        <fullName evidence="10">Major facilitator superfamily (MFS) profile domain-containing protein</fullName>
    </recommendedName>
</protein>
<evidence type="ECO:0000256" key="6">
    <source>
        <dbReference type="ARBA" id="ARBA00023136"/>
    </source>
</evidence>
<feature type="transmembrane region" description="Helical" evidence="7">
    <location>
        <begin position="60"/>
        <end position="81"/>
    </location>
</feature>
<accession>A0A0P9CQP7</accession>
<keyword evidence="9" id="KW-1185">Reference proteome</keyword>
<feature type="non-terminal residue" evidence="8">
    <location>
        <position position="152"/>
    </location>
</feature>
<comment type="subcellular location">
    <subcellularLocation>
        <location evidence="1">Cell membrane</location>
        <topology evidence="1">Multi-pass membrane protein</topology>
    </subcellularLocation>
</comment>
<dbReference type="InterPro" id="IPR010290">
    <property type="entry name" value="TM_effector"/>
</dbReference>
<reference evidence="8 9" key="1">
    <citation type="submission" date="2015-09" db="EMBL/GenBank/DDBJ databases">
        <title>Draft genome sequence of Kouleothrix aurantiaca JCM 19913.</title>
        <authorList>
            <person name="Hemp J."/>
        </authorList>
    </citation>
    <scope>NUCLEOTIDE SEQUENCE [LARGE SCALE GENOMIC DNA]</scope>
    <source>
        <strain evidence="8 9">COM-B</strain>
    </source>
</reference>
<gene>
    <name evidence="8" type="ORF">SE17_40595</name>
</gene>
<dbReference type="AlphaFoldDB" id="A0A0P9CQP7"/>
<feature type="transmembrane region" description="Helical" evidence="7">
    <location>
        <begin position="34"/>
        <end position="53"/>
    </location>
</feature>
<dbReference type="PANTHER" id="PTHR23513:SF6">
    <property type="entry name" value="MAJOR FACILITATOR SUPERFAMILY ASSOCIATED DOMAIN-CONTAINING PROTEIN"/>
    <property type="match status" value="1"/>
</dbReference>
<dbReference type="GO" id="GO:0005886">
    <property type="term" value="C:plasma membrane"/>
    <property type="evidence" value="ECO:0007669"/>
    <property type="project" value="UniProtKB-SubCell"/>
</dbReference>
<evidence type="ECO:0000256" key="4">
    <source>
        <dbReference type="ARBA" id="ARBA00022692"/>
    </source>
</evidence>
<keyword evidence="3" id="KW-1003">Cell membrane</keyword>
<evidence type="ECO:0000256" key="5">
    <source>
        <dbReference type="ARBA" id="ARBA00022989"/>
    </source>
</evidence>
<comment type="caution">
    <text evidence="8">The sequence shown here is derived from an EMBL/GenBank/DDBJ whole genome shotgun (WGS) entry which is preliminary data.</text>
</comment>
<evidence type="ECO:0000256" key="3">
    <source>
        <dbReference type="ARBA" id="ARBA00022475"/>
    </source>
</evidence>
<evidence type="ECO:0000313" key="9">
    <source>
        <dbReference type="Proteomes" id="UP000050509"/>
    </source>
</evidence>
<evidence type="ECO:0000256" key="2">
    <source>
        <dbReference type="ARBA" id="ARBA00022448"/>
    </source>
</evidence>
<proteinExistence type="predicted"/>
<dbReference type="EMBL" id="LJCR01003064">
    <property type="protein sequence ID" value="KPV47970.1"/>
    <property type="molecule type" value="Genomic_DNA"/>
</dbReference>
<keyword evidence="6 7" id="KW-0472">Membrane</keyword>
<evidence type="ECO:0000256" key="1">
    <source>
        <dbReference type="ARBA" id="ARBA00004651"/>
    </source>
</evidence>
<keyword evidence="5 7" id="KW-1133">Transmembrane helix</keyword>
<name>A0A0P9CQP7_9CHLR</name>
<organism evidence="8 9">
    <name type="scientific">Kouleothrix aurantiaca</name>
    <dbReference type="NCBI Taxonomy" id="186479"/>
    <lineage>
        <taxon>Bacteria</taxon>
        <taxon>Bacillati</taxon>
        <taxon>Chloroflexota</taxon>
        <taxon>Chloroflexia</taxon>
        <taxon>Chloroflexales</taxon>
        <taxon>Roseiflexineae</taxon>
        <taxon>Roseiflexaceae</taxon>
        <taxon>Kouleothrix</taxon>
    </lineage>
</organism>
<dbReference type="Pfam" id="PF05977">
    <property type="entry name" value="MFS_3"/>
    <property type="match status" value="1"/>
</dbReference>
<evidence type="ECO:0000313" key="8">
    <source>
        <dbReference type="EMBL" id="KPV47970.1"/>
    </source>
</evidence>
<dbReference type="PANTHER" id="PTHR23513">
    <property type="entry name" value="INTEGRAL MEMBRANE EFFLUX PROTEIN-RELATED"/>
    <property type="match status" value="1"/>
</dbReference>
<feature type="transmembrane region" description="Helical" evidence="7">
    <location>
        <begin position="87"/>
        <end position="107"/>
    </location>
</feature>
<dbReference type="Proteomes" id="UP000050509">
    <property type="component" value="Unassembled WGS sequence"/>
</dbReference>
<keyword evidence="4 7" id="KW-0812">Transmembrane</keyword>
<evidence type="ECO:0008006" key="10">
    <source>
        <dbReference type="Google" id="ProtNLM"/>
    </source>
</evidence>